<dbReference type="Gene3D" id="3.30.70.260">
    <property type="match status" value="1"/>
</dbReference>
<dbReference type="PIRSF" id="PIRSF000098">
    <property type="entry name" value="Homoser_dehydrog"/>
    <property type="match status" value="1"/>
</dbReference>
<evidence type="ECO:0000256" key="6">
    <source>
        <dbReference type="ARBA" id="ARBA00022605"/>
    </source>
</evidence>
<dbReference type="Proteomes" id="UP001214250">
    <property type="component" value="Chromosome 1"/>
</dbReference>
<dbReference type="PROSITE" id="PS01042">
    <property type="entry name" value="HOMOSER_DHGENASE"/>
    <property type="match status" value="1"/>
</dbReference>
<comment type="pathway">
    <text evidence="1 10">Amino-acid biosynthesis; L-threonine biosynthesis; L-threonine from L-aspartate: step 3/5.</text>
</comment>
<accession>A0ABY7VP41</accession>
<protein>
    <recommendedName>
        <fullName evidence="5 10">Homoserine dehydrogenase</fullName>
        <ecNumber evidence="4 10">1.1.1.3</ecNumber>
    </recommendedName>
</protein>
<dbReference type="InterPro" id="IPR045865">
    <property type="entry name" value="ACT-like_dom_sf"/>
</dbReference>
<dbReference type="InterPro" id="IPR001342">
    <property type="entry name" value="HDH_cat"/>
</dbReference>
<dbReference type="EMBL" id="CP117811">
    <property type="protein sequence ID" value="WDE95915.1"/>
    <property type="molecule type" value="Genomic_DNA"/>
</dbReference>
<evidence type="ECO:0000256" key="3">
    <source>
        <dbReference type="ARBA" id="ARBA00006753"/>
    </source>
</evidence>
<evidence type="ECO:0000256" key="5">
    <source>
        <dbReference type="ARBA" id="ARBA00013376"/>
    </source>
</evidence>
<keyword evidence="9 10" id="KW-0486">Methionine biosynthesis</keyword>
<dbReference type="InterPro" id="IPR016204">
    <property type="entry name" value="HDH"/>
</dbReference>
<dbReference type="InterPro" id="IPR019811">
    <property type="entry name" value="HDH_CS"/>
</dbReference>
<dbReference type="Pfam" id="PF00742">
    <property type="entry name" value="Homoserine_dh"/>
    <property type="match status" value="1"/>
</dbReference>
<dbReference type="SUPFAM" id="SSF55347">
    <property type="entry name" value="Glyceraldehyde-3-phosphate dehydrogenase-like, C-terminal domain"/>
    <property type="match status" value="1"/>
</dbReference>
<gene>
    <name evidence="14" type="ORF">PQO03_09330</name>
</gene>
<evidence type="ECO:0000256" key="8">
    <source>
        <dbReference type="ARBA" id="ARBA00023002"/>
    </source>
</evidence>
<keyword evidence="10" id="KW-0521">NADP</keyword>
<proteinExistence type="inferred from homology"/>
<keyword evidence="7 10" id="KW-0791">Threonine biosynthesis</keyword>
<evidence type="ECO:0000313" key="14">
    <source>
        <dbReference type="EMBL" id="WDE95915.1"/>
    </source>
</evidence>
<evidence type="ECO:0000259" key="12">
    <source>
        <dbReference type="Pfam" id="PF00742"/>
    </source>
</evidence>
<dbReference type="InterPro" id="IPR036291">
    <property type="entry name" value="NAD(P)-bd_dom_sf"/>
</dbReference>
<dbReference type="SUPFAM" id="SSF55021">
    <property type="entry name" value="ACT-like"/>
    <property type="match status" value="1"/>
</dbReference>
<name>A0ABY7VP41_9BACT</name>
<comment type="pathway">
    <text evidence="2 10">Amino-acid biosynthesis; L-methionine biosynthesis via de novo pathway; L-homoserine from L-aspartate: step 3/3.</text>
</comment>
<keyword evidence="6 10" id="KW-0028">Amino-acid biosynthesis</keyword>
<sequence length="431" mass="45637">MKEIKIGLLGLGTVASGLVNAIAETKELLAKRNKYSLSIAGVAVRDLNAQRDCQVDSSLLTTDTFSIVNNPDIDIVLELIGGTTLAYDLVTQALKNGKAVVSANKALIAAHGDELFALASQNNTAIFFEAAVAGGIPIIKALKESLAGNHVTSISGILNGTCNYILTQMQENDEAFDDALQGATDLGYAEADPSLDIDGDDTAQKTAILASLAYGTWFGTDAIEIKGIRGISLSDIQYAKESGYSIKLLGSYTLNSKGAVSLTTECTLVREDSLLANVKGAFNAVELEGDLLGPAMLYGQGAGQKPTASSVFADLIEAASQACNGTLGQQQEMIFADKAEFIPEEEQRSQFYLRLMLEDCPAVFGKVALILGNYDISMNSVNQKADASAEGIKPVVIQTHHVSVKAMKQAVAEIQASEYVSHQVILYPIKG</sequence>
<evidence type="ECO:0000256" key="9">
    <source>
        <dbReference type="ARBA" id="ARBA00023167"/>
    </source>
</evidence>
<dbReference type="InterPro" id="IPR005106">
    <property type="entry name" value="Asp/hSer_DH_NAD-bd"/>
</dbReference>
<feature type="domain" description="Homoserine dehydrogenase catalytic" evidence="12">
    <location>
        <begin position="137"/>
        <end position="316"/>
    </location>
</feature>
<evidence type="ECO:0000256" key="7">
    <source>
        <dbReference type="ARBA" id="ARBA00022697"/>
    </source>
</evidence>
<dbReference type="PANTHER" id="PTHR43331">
    <property type="entry name" value="HOMOSERINE DEHYDROGENASE"/>
    <property type="match status" value="1"/>
</dbReference>
<comment type="catalytic activity">
    <reaction evidence="10">
        <text>L-homoserine + NADP(+) = L-aspartate 4-semialdehyde + NADPH + H(+)</text>
        <dbReference type="Rhea" id="RHEA:15761"/>
        <dbReference type="ChEBI" id="CHEBI:15378"/>
        <dbReference type="ChEBI" id="CHEBI:57476"/>
        <dbReference type="ChEBI" id="CHEBI:57783"/>
        <dbReference type="ChEBI" id="CHEBI:58349"/>
        <dbReference type="ChEBI" id="CHEBI:537519"/>
        <dbReference type="EC" id="1.1.1.3"/>
    </reaction>
</comment>
<evidence type="ECO:0000313" key="15">
    <source>
        <dbReference type="Proteomes" id="UP001214250"/>
    </source>
</evidence>
<dbReference type="Gene3D" id="3.30.360.10">
    <property type="entry name" value="Dihydrodipicolinate Reductase, domain 2"/>
    <property type="match status" value="1"/>
</dbReference>
<dbReference type="PANTHER" id="PTHR43331:SF1">
    <property type="entry name" value="HOMOSERINE DEHYDROGENASE"/>
    <property type="match status" value="1"/>
</dbReference>
<dbReference type="RefSeq" id="WP_274149798.1">
    <property type="nucleotide sequence ID" value="NZ_CP117811.1"/>
</dbReference>
<evidence type="ECO:0000256" key="10">
    <source>
        <dbReference type="RuleBase" id="RU000579"/>
    </source>
</evidence>
<evidence type="ECO:0000256" key="11">
    <source>
        <dbReference type="RuleBase" id="RU004171"/>
    </source>
</evidence>
<feature type="domain" description="Aspartate/homoserine dehydrogenase NAD-binding" evidence="13">
    <location>
        <begin position="10"/>
        <end position="129"/>
    </location>
</feature>
<evidence type="ECO:0000256" key="1">
    <source>
        <dbReference type="ARBA" id="ARBA00005056"/>
    </source>
</evidence>
<keyword evidence="15" id="KW-1185">Reference proteome</keyword>
<dbReference type="CDD" id="cd04881">
    <property type="entry name" value="ACT_HSDH-Hom"/>
    <property type="match status" value="1"/>
</dbReference>
<evidence type="ECO:0000256" key="2">
    <source>
        <dbReference type="ARBA" id="ARBA00005062"/>
    </source>
</evidence>
<dbReference type="NCBIfam" id="NF004976">
    <property type="entry name" value="PRK06349.1"/>
    <property type="match status" value="1"/>
</dbReference>
<reference evidence="14 15" key="1">
    <citation type="submission" date="2023-02" db="EMBL/GenBank/DDBJ databases">
        <title>Genome sequence of Lentisphaera profundi SAORIC-696.</title>
        <authorList>
            <person name="Kim e."/>
            <person name="Cho J.-C."/>
            <person name="Choi A."/>
            <person name="Kang I."/>
        </authorList>
    </citation>
    <scope>NUCLEOTIDE SEQUENCE [LARGE SCALE GENOMIC DNA]</scope>
    <source>
        <strain evidence="14 15">SAORIC-696</strain>
    </source>
</reference>
<dbReference type="Pfam" id="PF03447">
    <property type="entry name" value="NAD_binding_3"/>
    <property type="match status" value="1"/>
</dbReference>
<evidence type="ECO:0000256" key="4">
    <source>
        <dbReference type="ARBA" id="ARBA00013213"/>
    </source>
</evidence>
<dbReference type="Gene3D" id="3.40.50.720">
    <property type="entry name" value="NAD(P)-binding Rossmann-like Domain"/>
    <property type="match status" value="1"/>
</dbReference>
<dbReference type="EC" id="1.1.1.3" evidence="4 10"/>
<comment type="similarity">
    <text evidence="3 11">Belongs to the homoserine dehydrogenase family.</text>
</comment>
<organism evidence="14 15">
    <name type="scientific">Lentisphaera profundi</name>
    <dbReference type="NCBI Taxonomy" id="1658616"/>
    <lineage>
        <taxon>Bacteria</taxon>
        <taxon>Pseudomonadati</taxon>
        <taxon>Lentisphaerota</taxon>
        <taxon>Lentisphaeria</taxon>
        <taxon>Lentisphaerales</taxon>
        <taxon>Lentisphaeraceae</taxon>
        <taxon>Lentisphaera</taxon>
    </lineage>
</organism>
<keyword evidence="8 10" id="KW-0560">Oxidoreductase</keyword>
<evidence type="ECO:0000259" key="13">
    <source>
        <dbReference type="Pfam" id="PF03447"/>
    </source>
</evidence>
<dbReference type="SUPFAM" id="SSF51735">
    <property type="entry name" value="NAD(P)-binding Rossmann-fold domains"/>
    <property type="match status" value="1"/>
</dbReference>